<dbReference type="SMART" id="SM00322">
    <property type="entry name" value="KH"/>
    <property type="match status" value="1"/>
</dbReference>
<sequence>MDFNTEDETHSGRRVLKAKRRILSGPIPHQVIKSNKKSLERNDQISTQQPAVVSPTEILQDSNFEDFLKKVDNLTVSANDATTSEINTVTPNNENVQETKKPTKKTKSVIKKELSTLSTDKGTVAPTHSYIQVNRSERTKVPFVKKTLPIEDYRQEIVDAVTNHRVTIITGYTGCGKSTQIPQYIYESSKFLRFKILCTQPRRLAAISLAERVSQERNEKVGRTNYNHYTSITFMTTGCLTEKILSSSQALSKFTHVIIDEVHERDVENDLLLNLMRYALQEHPTLRLILMSATIDPEKFTNYFSTTIPQIFVPSGCFPVTEHYLEDMLQILPANDESQLRSILNTPTTPNISKPRLEYVLDYIIHMHQSQPTSHSYLIFLPGISDIENLYGMLESRHTNNSMEIHVLHSIVNIEEQESIFDASPMHVRKIILATNIAESSITIPDCQVVIDFCLSKSTSWDPITQIKNLNLSWISKDSAQQRKGRSGRVSRGSLYRIVTKSHFESLHNTVTPQIQQEPLDSLILRILRNTKWDTPSKVLSECIDPPNLSNLHSAYEKLISMGAISHSHKSSQSDANEQLFKITNLGELLSCMPIDLNSSMLVIYGFAFGFLHECIALASIIARKSPIHIDRQYVIPTTRALLKYSNNSHSDLIASLRAYSVWQNESKSIRSSATMFQKRKWCAERWLHYKTLVEIDYTCKDIYRSMQRYRFTSNESLRTIRELQQGDETILKCLLCAAFSKNMLIGKQINPKKSQMATIPPSMDPLNSIIVNNGPGVAPLDHSSLAFFFENIQGGCGSVKSIKNSKKNNSSSVYVEFCPNESDPSDHSSVLLATRFRKIKPFRFSTSFKKSMMISMLGDDFEVEHDLSFESVTVFPNVQVIVEPVFMLERSVKLSGSSVVCPLLKPPSSSNKELVSSGHHHFSEMVIIPVIFHGINNNSMFFASECTLLPPIHKFKDLVMILFSNHAEIKSKQQVEQLGVNYVIQKSGTCQSISMMLLEKYKDVVDDLREYIQSCVLFASVRKSQVDSNDDGNGVVDLSPFDLAKTELLCKVLLSSDKAVVPMLNESIEILQVPDHAYKHVIGRSRTNIDLIKMASGARISVDHHDKTVTIRYYQKKQMQIAKRMIQQAILNAVVVFNHPEEAHLVLEVPESSGMLPEVANVVYIKTIDPKGTDKIFYTLACVPGAHSYDNFSAFNCVDPECFVDDPTLSRNLVKSSLIRYQSPLVHKTMFHRLSSLMANVLSRVDDVSTPHGFLKAHETKFNVSCHLGRQFFYPPKTQRTLIIPYADHDSYGDFRTTTPLALFLRYSIGHGRDIKTLFSDDAHHALSRVVNRLEKDWVVRKYGHGVLQVSINMVDSKKQKRFDIQIKIENEQIIFERLKQESEKHAFLSFVQIPNANSNVLSDTVDYSLKLSSYRGTTSINNVGRGIRKVVNALRWDSSKGVYFDVKTLPQDRFLFGTISYRTRTEYINFAYPNVVVCIDNVREDSLDAVDITKIQFKDETELSSLNKDNLAIHFNLLLEKVKTFVK</sequence>
<accession>A0AAW2Z3H4</accession>
<dbReference type="CDD" id="cd18791">
    <property type="entry name" value="SF2_C_RHA"/>
    <property type="match status" value="1"/>
</dbReference>
<dbReference type="InterPro" id="IPR004087">
    <property type="entry name" value="KH_dom"/>
</dbReference>
<keyword evidence="9" id="KW-1185">Reference proteome</keyword>
<dbReference type="InterPro" id="IPR014001">
    <property type="entry name" value="Helicase_ATP-bd"/>
</dbReference>
<keyword evidence="3 8" id="KW-0347">Helicase</keyword>
<dbReference type="Proteomes" id="UP001431209">
    <property type="component" value="Unassembled WGS sequence"/>
</dbReference>
<evidence type="ECO:0000259" key="6">
    <source>
        <dbReference type="PROSITE" id="PS51192"/>
    </source>
</evidence>
<dbReference type="CDD" id="cd17917">
    <property type="entry name" value="DEXHc_RHA-like"/>
    <property type="match status" value="1"/>
</dbReference>
<dbReference type="Gene3D" id="3.30.1370.10">
    <property type="entry name" value="K Homology domain, type 1"/>
    <property type="match status" value="1"/>
</dbReference>
<dbReference type="SUPFAM" id="SSF52540">
    <property type="entry name" value="P-loop containing nucleoside triphosphate hydrolases"/>
    <property type="match status" value="1"/>
</dbReference>
<dbReference type="Gene3D" id="1.20.120.1080">
    <property type="match status" value="1"/>
</dbReference>
<feature type="domain" description="Helicase ATP-binding" evidence="6">
    <location>
        <begin position="158"/>
        <end position="313"/>
    </location>
</feature>
<keyword evidence="2" id="KW-0378">Hydrolase</keyword>
<dbReference type="SMART" id="SM00487">
    <property type="entry name" value="DEXDc"/>
    <property type="match status" value="1"/>
</dbReference>
<dbReference type="SMART" id="SM00490">
    <property type="entry name" value="HELICc"/>
    <property type="match status" value="1"/>
</dbReference>
<dbReference type="Gene3D" id="3.40.50.300">
    <property type="entry name" value="P-loop containing nucleotide triphosphate hydrolases"/>
    <property type="match status" value="2"/>
</dbReference>
<dbReference type="InterPro" id="IPR011545">
    <property type="entry name" value="DEAD/DEAH_box_helicase_dom"/>
</dbReference>
<dbReference type="SMART" id="SM00847">
    <property type="entry name" value="HA2"/>
    <property type="match status" value="1"/>
</dbReference>
<dbReference type="GO" id="GO:0005524">
    <property type="term" value="F:ATP binding"/>
    <property type="evidence" value="ECO:0007669"/>
    <property type="project" value="UniProtKB-KW"/>
</dbReference>
<dbReference type="InterPro" id="IPR007502">
    <property type="entry name" value="Helicase-assoc_dom"/>
</dbReference>
<keyword evidence="1" id="KW-0547">Nucleotide-binding</keyword>
<dbReference type="InterPro" id="IPR004088">
    <property type="entry name" value="KH_dom_type_1"/>
</dbReference>
<reference evidence="8 9" key="1">
    <citation type="submission" date="2024-03" db="EMBL/GenBank/DDBJ databases">
        <title>The Acrasis kona genome and developmental transcriptomes reveal deep origins of eukaryotic multicellular pathways.</title>
        <authorList>
            <person name="Sheikh S."/>
            <person name="Fu C.-J."/>
            <person name="Brown M.W."/>
            <person name="Baldauf S.L."/>
        </authorList>
    </citation>
    <scope>NUCLEOTIDE SEQUENCE [LARGE SCALE GENOMIC DNA]</scope>
    <source>
        <strain evidence="8 9">ATCC MYA-3509</strain>
    </source>
</reference>
<dbReference type="EMBL" id="JAOPGA020000997">
    <property type="protein sequence ID" value="KAL0483859.1"/>
    <property type="molecule type" value="Genomic_DNA"/>
</dbReference>
<dbReference type="PROSITE" id="PS51192">
    <property type="entry name" value="HELICASE_ATP_BIND_1"/>
    <property type="match status" value="1"/>
</dbReference>
<keyword evidence="4" id="KW-0067">ATP-binding</keyword>
<proteinExistence type="predicted"/>
<evidence type="ECO:0000313" key="8">
    <source>
        <dbReference type="EMBL" id="KAL0483859.1"/>
    </source>
</evidence>
<dbReference type="PROSITE" id="PS50084">
    <property type="entry name" value="KH_TYPE_1"/>
    <property type="match status" value="1"/>
</dbReference>
<evidence type="ECO:0000256" key="2">
    <source>
        <dbReference type="ARBA" id="ARBA00022801"/>
    </source>
</evidence>
<dbReference type="PROSITE" id="PS51194">
    <property type="entry name" value="HELICASE_CTER"/>
    <property type="match status" value="1"/>
</dbReference>
<comment type="caution">
    <text evidence="8">The sequence shown here is derived from an EMBL/GenBank/DDBJ whole genome shotgun (WGS) entry which is preliminary data.</text>
</comment>
<protein>
    <submittedName>
        <fullName evidence="8">ATP-dependent RNA helicase</fullName>
    </submittedName>
</protein>
<evidence type="ECO:0000259" key="7">
    <source>
        <dbReference type="PROSITE" id="PS51194"/>
    </source>
</evidence>
<keyword evidence="5" id="KW-0694">RNA-binding</keyword>
<feature type="domain" description="Helicase C-terminal" evidence="7">
    <location>
        <begin position="359"/>
        <end position="531"/>
    </location>
</feature>
<dbReference type="InterPro" id="IPR027417">
    <property type="entry name" value="P-loop_NTPase"/>
</dbReference>
<dbReference type="GO" id="GO:0004386">
    <property type="term" value="F:helicase activity"/>
    <property type="evidence" value="ECO:0007669"/>
    <property type="project" value="UniProtKB-KW"/>
</dbReference>
<dbReference type="InterPro" id="IPR001650">
    <property type="entry name" value="Helicase_C-like"/>
</dbReference>
<dbReference type="Pfam" id="PF00270">
    <property type="entry name" value="DEAD"/>
    <property type="match status" value="1"/>
</dbReference>
<dbReference type="PANTHER" id="PTHR18934">
    <property type="entry name" value="ATP-DEPENDENT RNA HELICASE"/>
    <property type="match status" value="1"/>
</dbReference>
<dbReference type="Pfam" id="PF00271">
    <property type="entry name" value="Helicase_C"/>
    <property type="match status" value="1"/>
</dbReference>
<evidence type="ECO:0000313" key="9">
    <source>
        <dbReference type="Proteomes" id="UP001431209"/>
    </source>
</evidence>
<dbReference type="GO" id="GO:0016787">
    <property type="term" value="F:hydrolase activity"/>
    <property type="evidence" value="ECO:0007669"/>
    <property type="project" value="UniProtKB-KW"/>
</dbReference>
<evidence type="ECO:0000256" key="4">
    <source>
        <dbReference type="ARBA" id="ARBA00022840"/>
    </source>
</evidence>
<dbReference type="Pfam" id="PF00013">
    <property type="entry name" value="KH_1"/>
    <property type="match status" value="1"/>
</dbReference>
<dbReference type="GO" id="GO:0003723">
    <property type="term" value="F:RNA binding"/>
    <property type="evidence" value="ECO:0007669"/>
    <property type="project" value="UniProtKB-UniRule"/>
</dbReference>
<evidence type="ECO:0000256" key="1">
    <source>
        <dbReference type="ARBA" id="ARBA00022741"/>
    </source>
</evidence>
<evidence type="ECO:0000256" key="3">
    <source>
        <dbReference type="ARBA" id="ARBA00022806"/>
    </source>
</evidence>
<name>A0AAW2Z3H4_9EUKA</name>
<gene>
    <name evidence="8" type="ORF">AKO1_011861</name>
</gene>
<organism evidence="8 9">
    <name type="scientific">Acrasis kona</name>
    <dbReference type="NCBI Taxonomy" id="1008807"/>
    <lineage>
        <taxon>Eukaryota</taxon>
        <taxon>Discoba</taxon>
        <taxon>Heterolobosea</taxon>
        <taxon>Tetramitia</taxon>
        <taxon>Eutetramitia</taxon>
        <taxon>Acrasidae</taxon>
        <taxon>Acrasis</taxon>
    </lineage>
</organism>
<dbReference type="SUPFAM" id="SSF54791">
    <property type="entry name" value="Eukaryotic type KH-domain (KH-domain type I)"/>
    <property type="match status" value="1"/>
</dbReference>
<evidence type="ECO:0000256" key="5">
    <source>
        <dbReference type="PROSITE-ProRule" id="PRU00117"/>
    </source>
</evidence>
<dbReference type="InterPro" id="IPR036612">
    <property type="entry name" value="KH_dom_type_1_sf"/>
</dbReference>
<dbReference type="PANTHER" id="PTHR18934:SF221">
    <property type="entry name" value="ATP-DEPENDENT RNA HELICASE DHX34-RELATED"/>
    <property type="match status" value="1"/>
</dbReference>